<gene>
    <name evidence="1" type="ORF">OGATHE_002711</name>
</gene>
<comment type="caution">
    <text evidence="1">The sequence shown here is derived from an EMBL/GenBank/DDBJ whole genome shotgun (WGS) entry which is preliminary data.</text>
</comment>
<name>A0A9P8PEQ4_9ASCO</name>
<evidence type="ECO:0000313" key="2">
    <source>
        <dbReference type="Proteomes" id="UP000788993"/>
    </source>
</evidence>
<accession>A0A9P8PEQ4</accession>
<dbReference type="EMBL" id="JAEUBD010000983">
    <property type="protein sequence ID" value="KAH3669899.1"/>
    <property type="molecule type" value="Genomic_DNA"/>
</dbReference>
<sequence>MSRFHENVPIWINHHGVSISLVPTTFNVSCRRTHQNVYLVINSSSDRKLCPKLRTRDCIESSWFVGKPLYSFKGLDKGWNFVPGPRIIESQILVQRADLLDLFLRQIEVIDLQVLDQSLLLVGLWNDQDVSLGSPSQEDLSRGDLVSRSNAVDQIVLEQRNSVLGLSMV</sequence>
<keyword evidence="2" id="KW-1185">Reference proteome</keyword>
<dbReference type="AlphaFoldDB" id="A0A9P8PEQ4"/>
<proteinExistence type="predicted"/>
<dbReference type="Proteomes" id="UP000788993">
    <property type="component" value="Unassembled WGS sequence"/>
</dbReference>
<reference evidence="1" key="2">
    <citation type="submission" date="2021-01" db="EMBL/GenBank/DDBJ databases">
        <authorList>
            <person name="Schikora-Tamarit M.A."/>
        </authorList>
    </citation>
    <scope>NUCLEOTIDE SEQUENCE</scope>
    <source>
        <strain evidence="1">NCAIM Y.01608</strain>
    </source>
</reference>
<reference evidence="1" key="1">
    <citation type="journal article" date="2021" name="Open Biol.">
        <title>Shared evolutionary footprints suggest mitochondrial oxidative damage underlies multiple complex I losses in fungi.</title>
        <authorList>
            <person name="Schikora-Tamarit M.A."/>
            <person name="Marcet-Houben M."/>
            <person name="Nosek J."/>
            <person name="Gabaldon T."/>
        </authorList>
    </citation>
    <scope>NUCLEOTIDE SEQUENCE</scope>
    <source>
        <strain evidence="1">NCAIM Y.01608</strain>
    </source>
</reference>
<organism evidence="1 2">
    <name type="scientific">Ogataea polymorpha</name>
    <dbReference type="NCBI Taxonomy" id="460523"/>
    <lineage>
        <taxon>Eukaryota</taxon>
        <taxon>Fungi</taxon>
        <taxon>Dikarya</taxon>
        <taxon>Ascomycota</taxon>
        <taxon>Saccharomycotina</taxon>
        <taxon>Pichiomycetes</taxon>
        <taxon>Pichiales</taxon>
        <taxon>Pichiaceae</taxon>
        <taxon>Ogataea</taxon>
    </lineage>
</organism>
<evidence type="ECO:0000313" key="1">
    <source>
        <dbReference type="EMBL" id="KAH3669899.1"/>
    </source>
</evidence>
<protein>
    <submittedName>
        <fullName evidence="1">Uncharacterized protein</fullName>
    </submittedName>
</protein>